<accession>A0ABS0N3B2</accession>
<feature type="transmembrane region" description="Helical" evidence="5">
    <location>
        <begin position="71"/>
        <end position="88"/>
    </location>
</feature>
<gene>
    <name evidence="7" type="ORF">I5L03_07590</name>
</gene>
<feature type="transmembrane region" description="Helical" evidence="5">
    <location>
        <begin position="294"/>
        <end position="316"/>
    </location>
</feature>
<dbReference type="Proteomes" id="UP000602442">
    <property type="component" value="Unassembled WGS sequence"/>
</dbReference>
<feature type="transmembrane region" description="Helical" evidence="5">
    <location>
        <begin position="42"/>
        <end position="59"/>
    </location>
</feature>
<dbReference type="GO" id="GO:0016874">
    <property type="term" value="F:ligase activity"/>
    <property type="evidence" value="ECO:0007669"/>
    <property type="project" value="UniProtKB-KW"/>
</dbReference>
<feature type="transmembrane region" description="Helical" evidence="5">
    <location>
        <begin position="252"/>
        <end position="274"/>
    </location>
</feature>
<keyword evidence="3 5" id="KW-1133">Transmembrane helix</keyword>
<organism evidence="7 8">
    <name type="scientific">Aurantiacibacter sediminis</name>
    <dbReference type="NCBI Taxonomy" id="2793064"/>
    <lineage>
        <taxon>Bacteria</taxon>
        <taxon>Pseudomonadati</taxon>
        <taxon>Pseudomonadota</taxon>
        <taxon>Alphaproteobacteria</taxon>
        <taxon>Sphingomonadales</taxon>
        <taxon>Erythrobacteraceae</taxon>
        <taxon>Aurantiacibacter</taxon>
    </lineage>
</organism>
<name>A0ABS0N3B2_9SPHN</name>
<comment type="caution">
    <text evidence="7">The sequence shown here is derived from an EMBL/GenBank/DDBJ whole genome shotgun (WGS) entry which is preliminary data.</text>
</comment>
<feature type="transmembrane region" description="Helical" evidence="5">
    <location>
        <begin position="228"/>
        <end position="246"/>
    </location>
</feature>
<dbReference type="PANTHER" id="PTHR37422:SF13">
    <property type="entry name" value="LIPOPOLYSACCHARIDE BIOSYNTHESIS PROTEIN PA4999-RELATED"/>
    <property type="match status" value="1"/>
</dbReference>
<keyword evidence="7" id="KW-0436">Ligase</keyword>
<dbReference type="InterPro" id="IPR007016">
    <property type="entry name" value="O-antigen_ligase-rel_domated"/>
</dbReference>
<feature type="transmembrane region" description="Helical" evidence="5">
    <location>
        <begin position="125"/>
        <end position="144"/>
    </location>
</feature>
<feature type="domain" description="O-antigen ligase-related" evidence="6">
    <location>
        <begin position="236"/>
        <end position="394"/>
    </location>
</feature>
<feature type="transmembrane region" description="Helical" evidence="5">
    <location>
        <begin position="419"/>
        <end position="439"/>
    </location>
</feature>
<sequence>MRASTPLSRLGTSKSRFAALVIFLLVVFFLGGGSRADIESLVILRPFCALALGYAAFFIQPGDLKEVRIPMLFLLGLAIIMAVQLIPLPPSVWQSLPSRDVIAATDELAGLGDISRPISLSPSKTWNALASLIVPAAALAMFAMQKQYGRSRMLPLLLAFAFISAVLSILQLAGPAGGPLYFYRITNATEAVGLFSNRNHNALFLAAAIVLAAHFALSNWLRGKSLNGQLALALALTLTFIVPLFLGASRMGVLAMVMMLLVAAALFYFVATKLNPEANQKRSRGTLTAKQKRWVVIGGIAALTLFAGSALFFSVASERFSGVDQLTELRIAVLPTLLEMSQRFAVSGSGFGSFEHVYKIFEPDELLAPTYLNHAHNDWLQIIIEGGIVSAGLFVALALWGAMQLRGMRSAVMQRDGTYVIQAAAAASFLILIVLGSAVDYPLRVPSLMAASMLALALLKPVPFDKRGPSQAR</sequence>
<proteinExistence type="predicted"/>
<evidence type="ECO:0000256" key="5">
    <source>
        <dbReference type="SAM" id="Phobius"/>
    </source>
</evidence>
<evidence type="ECO:0000256" key="4">
    <source>
        <dbReference type="ARBA" id="ARBA00023136"/>
    </source>
</evidence>
<evidence type="ECO:0000256" key="3">
    <source>
        <dbReference type="ARBA" id="ARBA00022989"/>
    </source>
</evidence>
<keyword evidence="2 5" id="KW-0812">Transmembrane</keyword>
<evidence type="ECO:0000256" key="1">
    <source>
        <dbReference type="ARBA" id="ARBA00004141"/>
    </source>
</evidence>
<reference evidence="7 8" key="1">
    <citation type="submission" date="2020-11" db="EMBL/GenBank/DDBJ databases">
        <title>Erythrobacter sediminis sp. nov., a marine bacterium from a tidal flat of Garorim Bay.</title>
        <authorList>
            <person name="Kim D."/>
            <person name="Yoo Y."/>
            <person name="Kim J.-J."/>
        </authorList>
    </citation>
    <scope>NUCLEOTIDE SEQUENCE [LARGE SCALE GENOMIC DNA]</scope>
    <source>
        <strain evidence="7 8">JGD-13</strain>
    </source>
</reference>
<dbReference type="RefSeq" id="WP_339379641.1">
    <property type="nucleotide sequence ID" value="NZ_CAWPTA010000007.1"/>
</dbReference>
<evidence type="ECO:0000259" key="6">
    <source>
        <dbReference type="Pfam" id="PF04932"/>
    </source>
</evidence>
<protein>
    <submittedName>
        <fullName evidence="7">O-antigen ligase family protein</fullName>
    </submittedName>
</protein>
<evidence type="ECO:0000256" key="2">
    <source>
        <dbReference type="ARBA" id="ARBA00022692"/>
    </source>
</evidence>
<feature type="transmembrane region" description="Helical" evidence="5">
    <location>
        <begin position="379"/>
        <end position="399"/>
    </location>
</feature>
<dbReference type="PANTHER" id="PTHR37422">
    <property type="entry name" value="TEICHURONIC ACID BIOSYNTHESIS PROTEIN TUAE"/>
    <property type="match status" value="1"/>
</dbReference>
<keyword evidence="4 5" id="KW-0472">Membrane</keyword>
<dbReference type="InterPro" id="IPR051533">
    <property type="entry name" value="WaaL-like"/>
</dbReference>
<dbReference type="Pfam" id="PF04932">
    <property type="entry name" value="Wzy_C"/>
    <property type="match status" value="1"/>
</dbReference>
<feature type="transmembrane region" description="Helical" evidence="5">
    <location>
        <begin position="17"/>
        <end position="36"/>
    </location>
</feature>
<feature type="transmembrane region" description="Helical" evidence="5">
    <location>
        <begin position="156"/>
        <end position="182"/>
    </location>
</feature>
<keyword evidence="8" id="KW-1185">Reference proteome</keyword>
<evidence type="ECO:0000313" key="7">
    <source>
        <dbReference type="EMBL" id="MBH5322447.1"/>
    </source>
</evidence>
<comment type="subcellular location">
    <subcellularLocation>
        <location evidence="1">Membrane</location>
        <topology evidence="1">Multi-pass membrane protein</topology>
    </subcellularLocation>
</comment>
<dbReference type="EMBL" id="JAEANY010000002">
    <property type="protein sequence ID" value="MBH5322447.1"/>
    <property type="molecule type" value="Genomic_DNA"/>
</dbReference>
<feature type="transmembrane region" description="Helical" evidence="5">
    <location>
        <begin position="202"/>
        <end position="221"/>
    </location>
</feature>
<evidence type="ECO:0000313" key="8">
    <source>
        <dbReference type="Proteomes" id="UP000602442"/>
    </source>
</evidence>